<feature type="compositionally biased region" description="Low complexity" evidence="11">
    <location>
        <begin position="340"/>
        <end position="363"/>
    </location>
</feature>
<keyword evidence="4" id="KW-0808">Transferase</keyword>
<evidence type="ECO:0000256" key="10">
    <source>
        <dbReference type="PROSITE-ProRule" id="PRU10141"/>
    </source>
</evidence>
<dbReference type="PROSITE" id="PS50081">
    <property type="entry name" value="ZF_DAG_PE_2"/>
    <property type="match status" value="1"/>
</dbReference>
<dbReference type="Pfam" id="PF02196">
    <property type="entry name" value="RBD"/>
    <property type="match status" value="1"/>
</dbReference>
<keyword evidence="5" id="KW-0479">Metal-binding</keyword>
<dbReference type="InterPro" id="IPR051681">
    <property type="entry name" value="Ser/Thr_Kinases-Pseudokinases"/>
</dbReference>
<dbReference type="GO" id="GO:0004709">
    <property type="term" value="F:MAP kinase kinase kinase activity"/>
    <property type="evidence" value="ECO:0007669"/>
    <property type="project" value="TreeGrafter"/>
</dbReference>
<dbReference type="SUPFAM" id="SSF54236">
    <property type="entry name" value="Ubiquitin-like"/>
    <property type="match status" value="1"/>
</dbReference>
<evidence type="ECO:0000256" key="5">
    <source>
        <dbReference type="ARBA" id="ARBA00022723"/>
    </source>
</evidence>
<accession>A0A193PCD3</accession>
<dbReference type="InterPro" id="IPR029071">
    <property type="entry name" value="Ubiquitin-like_domsf"/>
</dbReference>
<evidence type="ECO:0000256" key="11">
    <source>
        <dbReference type="SAM" id="MobiDB-lite"/>
    </source>
</evidence>
<dbReference type="GO" id="GO:0005524">
    <property type="term" value="F:ATP binding"/>
    <property type="evidence" value="ECO:0007669"/>
    <property type="project" value="UniProtKB-UniRule"/>
</dbReference>
<dbReference type="Gene3D" id="3.30.60.20">
    <property type="match status" value="1"/>
</dbReference>
<sequence>MSVKILQERYDLIQKKVSEFQLINKVLQTKIIHLLECISNREDNSGLITREYDQLSNDISAVQSIIEKFGTEMEDIKSKLDVIKNQQIDKNPIIYEPQSCIVNNQSNQIPLSNYSTINNVPPIPTKCLLRANLPDNQMTSVEVKANTTLLCALEKKLLNRGLDASKLKAYLKGKSIPWNTDAVRVAITGETISVRYTEKRLLKTYHQLQRKTFFEKQYCDICHKFVFIGVSCKICWGAYHVRCVGKSKCVVGDDEVFATNFSGESSSGYNNKLNTSPLSMTPSLLAQRRERSSSTPNVSNNIITQGLNHVNPNSPQNFDSKPKDMTKHSTHTNHLTPSISSGSHNATSNHSSGHNSGHNSYSNFYGQLSNSKNHFIINGNSSPSTTASNDYHKIKSSRAESEPRTKDKRMRRDSNEEWEILESEITRGSRIGSGSFGTVFKGYWHGNVAIKELNVSEPTPLQLKAFKNEVSMLRKTRHVNILLFMGCIYVPRLAIVTQWCEGSSLYKHLHVLEKKFLIPELVDISRQTAQGMEYLHAKNIIHRDLKSSNIFLHEKTIKIGDFGLATVKSTWSNSGFQQPTGSILWMAPEVIRMDCQNPYTTLSDVYAYGVVLYELTSGQLPYRRHNNRDQILFMVGRGKLKPDLKEIRSDVPLPLKRLVSDCISFNNDCRPPFSQIHSKLDTLWRSLPKLQRCTSEPSISGSHLQRTDEIDRNDYMNVSPNTPISTDKFFFPSPNKLNNVGS</sequence>
<dbReference type="PROSITE" id="PS00107">
    <property type="entry name" value="PROTEIN_KINASE_ATP"/>
    <property type="match status" value="1"/>
</dbReference>
<dbReference type="SMART" id="SM00220">
    <property type="entry name" value="S_TKc"/>
    <property type="match status" value="1"/>
</dbReference>
<evidence type="ECO:0000256" key="2">
    <source>
        <dbReference type="ARBA" id="ARBA00012513"/>
    </source>
</evidence>
<keyword evidence="6 10" id="KW-0547">Nucleotide-binding</keyword>
<dbReference type="InterPro" id="IPR046349">
    <property type="entry name" value="C1-like_sf"/>
</dbReference>
<dbReference type="InterPro" id="IPR001245">
    <property type="entry name" value="Ser-Thr/Tyr_kinase_cat_dom"/>
</dbReference>
<dbReference type="PANTHER" id="PTHR44329:SF262">
    <property type="entry name" value="RAF HOMOLOG SERINE_THREONINE-PROTEIN KINASE RAF"/>
    <property type="match status" value="1"/>
</dbReference>
<evidence type="ECO:0000256" key="3">
    <source>
        <dbReference type="ARBA" id="ARBA00022527"/>
    </source>
</evidence>
<dbReference type="SUPFAM" id="SSF56112">
    <property type="entry name" value="Protein kinase-like (PK-like)"/>
    <property type="match status" value="1"/>
</dbReference>
<evidence type="ECO:0000313" key="14">
    <source>
        <dbReference type="EMBL" id="BAV14137.1"/>
    </source>
</evidence>
<dbReference type="AlphaFoldDB" id="A0A193PCD3"/>
<organism evidence="14">
    <name type="scientific">Dugesia japonica</name>
    <name type="common">Planarian</name>
    <dbReference type="NCBI Taxonomy" id="6161"/>
    <lineage>
        <taxon>Eukaryota</taxon>
        <taxon>Metazoa</taxon>
        <taxon>Spiralia</taxon>
        <taxon>Lophotrochozoa</taxon>
        <taxon>Platyhelminthes</taxon>
        <taxon>Rhabditophora</taxon>
        <taxon>Seriata</taxon>
        <taxon>Tricladida</taxon>
        <taxon>Continenticola</taxon>
        <taxon>Geoplanoidea</taxon>
        <taxon>Dugesiidae</taxon>
        <taxon>Dugesia</taxon>
    </lineage>
</organism>
<evidence type="ECO:0000259" key="12">
    <source>
        <dbReference type="PROSITE" id="PS50011"/>
    </source>
</evidence>
<feature type="domain" description="Protein kinase" evidence="12">
    <location>
        <begin position="425"/>
        <end position="680"/>
    </location>
</feature>
<dbReference type="SUPFAM" id="SSF57889">
    <property type="entry name" value="Cysteine-rich domain"/>
    <property type="match status" value="1"/>
</dbReference>
<proteinExistence type="evidence at transcript level"/>
<dbReference type="PROSITE" id="PS50011">
    <property type="entry name" value="PROTEIN_KINASE_DOM"/>
    <property type="match status" value="1"/>
</dbReference>
<dbReference type="PROSITE" id="PS00108">
    <property type="entry name" value="PROTEIN_KINASE_ST"/>
    <property type="match status" value="1"/>
</dbReference>
<dbReference type="InterPro" id="IPR000719">
    <property type="entry name" value="Prot_kinase_dom"/>
</dbReference>
<dbReference type="FunFam" id="3.30.200.20:FF:000024">
    <property type="entry name" value="B-Raf proto-oncogene serine/threonine-protein kinase"/>
    <property type="match status" value="1"/>
</dbReference>
<dbReference type="InterPro" id="IPR017441">
    <property type="entry name" value="Protein_kinase_ATP_BS"/>
</dbReference>
<dbReference type="InterPro" id="IPR003116">
    <property type="entry name" value="RBD_dom"/>
</dbReference>
<evidence type="ECO:0000256" key="8">
    <source>
        <dbReference type="ARBA" id="ARBA00022833"/>
    </source>
</evidence>
<name>A0A193PCD3_DUGJA</name>
<feature type="domain" description="Phorbol-ester/DAG-type" evidence="13">
    <location>
        <begin position="205"/>
        <end position="251"/>
    </location>
</feature>
<keyword evidence="9 10" id="KW-0067">ATP-binding</keyword>
<dbReference type="PANTHER" id="PTHR44329">
    <property type="entry name" value="SERINE/THREONINE-PROTEIN KINASE TNNI3K-RELATED"/>
    <property type="match status" value="1"/>
</dbReference>
<dbReference type="PROSITE" id="PS00479">
    <property type="entry name" value="ZF_DAG_PE_1"/>
    <property type="match status" value="1"/>
</dbReference>
<dbReference type="EMBL" id="LC103166">
    <property type="protein sequence ID" value="BAV14137.1"/>
    <property type="molecule type" value="mRNA"/>
</dbReference>
<dbReference type="CDD" id="cd20811">
    <property type="entry name" value="C1_Raf"/>
    <property type="match status" value="1"/>
</dbReference>
<dbReference type="Gene3D" id="3.30.200.20">
    <property type="entry name" value="Phosphorylase Kinase, domain 1"/>
    <property type="match status" value="1"/>
</dbReference>
<dbReference type="InterPro" id="IPR002219">
    <property type="entry name" value="PKC_DAG/PE"/>
</dbReference>
<dbReference type="Gene3D" id="1.10.510.10">
    <property type="entry name" value="Transferase(Phosphotransferase) domain 1"/>
    <property type="match status" value="1"/>
</dbReference>
<feature type="binding site" evidence="10">
    <location>
        <position position="451"/>
    </location>
    <ligand>
        <name>ATP</name>
        <dbReference type="ChEBI" id="CHEBI:30616"/>
    </ligand>
</feature>
<evidence type="ECO:0000256" key="6">
    <source>
        <dbReference type="ARBA" id="ARBA00022741"/>
    </source>
</evidence>
<reference evidence="14" key="1">
    <citation type="submission" date="2015-12" db="EMBL/GenBank/DDBJ databases">
        <title>A simple blood-feeding method for live imaging of gut tube remodeling in regenerating planarians.</title>
        <authorList>
            <person name="Hosoda K."/>
            <person name="Morimoto M."/>
            <person name="Motoishi M."/>
            <person name="Nishimura O."/>
            <person name="Agata K."/>
            <person name="Umesono Y."/>
        </authorList>
    </citation>
    <scope>NUCLEOTIDE SEQUENCE</scope>
</reference>
<feature type="region of interest" description="Disordered" evidence="11">
    <location>
        <begin position="285"/>
        <end position="413"/>
    </location>
</feature>
<dbReference type="GO" id="GO:0046872">
    <property type="term" value="F:metal ion binding"/>
    <property type="evidence" value="ECO:0007669"/>
    <property type="project" value="UniProtKB-KW"/>
</dbReference>
<feature type="compositionally biased region" description="Polar residues" evidence="11">
    <location>
        <begin position="364"/>
        <end position="389"/>
    </location>
</feature>
<evidence type="ECO:0000256" key="7">
    <source>
        <dbReference type="ARBA" id="ARBA00022777"/>
    </source>
</evidence>
<dbReference type="Pfam" id="PF07714">
    <property type="entry name" value="PK_Tyr_Ser-Thr"/>
    <property type="match status" value="1"/>
</dbReference>
<dbReference type="Gene3D" id="3.10.20.90">
    <property type="entry name" value="Phosphatidylinositol 3-kinase Catalytic Subunit, Chain A, domain 1"/>
    <property type="match status" value="1"/>
</dbReference>
<dbReference type="InterPro" id="IPR008271">
    <property type="entry name" value="Ser/Thr_kinase_AS"/>
</dbReference>
<evidence type="ECO:0000256" key="4">
    <source>
        <dbReference type="ARBA" id="ARBA00022679"/>
    </source>
</evidence>
<keyword evidence="8" id="KW-0862">Zinc</keyword>
<comment type="similarity">
    <text evidence="1">Belongs to the protein kinase superfamily. TKL Ser/Thr protein kinase family. RAF subfamily.</text>
</comment>
<evidence type="ECO:0000256" key="9">
    <source>
        <dbReference type="ARBA" id="ARBA00022840"/>
    </source>
</evidence>
<keyword evidence="7" id="KW-0418">Kinase</keyword>
<dbReference type="EC" id="2.7.11.1" evidence="2"/>
<feature type="compositionally biased region" description="Polar residues" evidence="11">
    <location>
        <begin position="293"/>
        <end position="319"/>
    </location>
</feature>
<evidence type="ECO:0000259" key="13">
    <source>
        <dbReference type="PROSITE" id="PS50081"/>
    </source>
</evidence>
<dbReference type="CDD" id="cd14062">
    <property type="entry name" value="STKc_Raf"/>
    <property type="match status" value="1"/>
</dbReference>
<evidence type="ECO:0000256" key="1">
    <source>
        <dbReference type="ARBA" id="ARBA00010507"/>
    </source>
</evidence>
<keyword evidence="3" id="KW-0723">Serine/threonine-protein kinase</keyword>
<dbReference type="InterPro" id="IPR011009">
    <property type="entry name" value="Kinase-like_dom_sf"/>
</dbReference>
<protein>
    <recommendedName>
        <fullName evidence="2">non-specific serine/threonine protein kinase</fullName>
        <ecNumber evidence="2">2.7.11.1</ecNumber>
    </recommendedName>
</protein>
<feature type="compositionally biased region" description="Basic and acidic residues" evidence="11">
    <location>
        <begin position="390"/>
        <end position="413"/>
    </location>
</feature>